<dbReference type="GO" id="GO:0043420">
    <property type="term" value="P:anthranilate metabolic process"/>
    <property type="evidence" value="ECO:0007669"/>
    <property type="project" value="TreeGrafter"/>
</dbReference>
<comment type="catalytic activity">
    <reaction evidence="6">
        <text>3-hydroxy-L-kynurenine + H2O = 3-hydroxyanthranilate + L-alanine + H(+)</text>
        <dbReference type="Rhea" id="RHEA:25143"/>
        <dbReference type="ChEBI" id="CHEBI:15377"/>
        <dbReference type="ChEBI" id="CHEBI:15378"/>
        <dbReference type="ChEBI" id="CHEBI:36559"/>
        <dbReference type="ChEBI" id="CHEBI:57972"/>
        <dbReference type="ChEBI" id="CHEBI:58125"/>
        <dbReference type="EC" id="3.7.1.3"/>
    </reaction>
</comment>
<evidence type="ECO:0000256" key="2">
    <source>
        <dbReference type="ARBA" id="ARBA00022801"/>
    </source>
</evidence>
<dbReference type="GO" id="GO:0019805">
    <property type="term" value="P:quinolinate biosynthetic process"/>
    <property type="evidence" value="ECO:0007669"/>
    <property type="project" value="UniProtKB-UniRule"/>
</dbReference>
<dbReference type="InterPro" id="IPR015424">
    <property type="entry name" value="PyrdxlP-dep_Trfase"/>
</dbReference>
<dbReference type="GO" id="GO:0097053">
    <property type="term" value="P:L-kynurenine catabolic process"/>
    <property type="evidence" value="ECO:0007669"/>
    <property type="project" value="UniProtKB-UniRule"/>
</dbReference>
<comment type="pathway">
    <text evidence="4 6">Cofactor biosynthesis; NAD(+) biosynthesis; quinolinate from L-kynurenine: step 2/3.</text>
</comment>
<protein>
    <recommendedName>
        <fullName evidence="4 5">Kynureninase</fullName>
        <ecNumber evidence="4 5">3.7.1.3</ecNumber>
    </recommendedName>
    <alternativeName>
        <fullName evidence="4">L-kynurenine hydrolase</fullName>
    </alternativeName>
</protein>
<evidence type="ECO:0000313" key="7">
    <source>
        <dbReference type="EMBL" id="ALO47355.1"/>
    </source>
</evidence>
<dbReference type="SUPFAM" id="SSF53383">
    <property type="entry name" value="PLP-dependent transferases"/>
    <property type="match status" value="1"/>
</dbReference>
<dbReference type="OrthoDB" id="9812626at2"/>
<dbReference type="InterPro" id="IPR015422">
    <property type="entry name" value="PyrdxlP-dep_Trfase_small"/>
</dbReference>
<comment type="catalytic activity">
    <reaction evidence="4 6">
        <text>L-kynurenine + H2O = anthranilate + L-alanine + H(+)</text>
        <dbReference type="Rhea" id="RHEA:16813"/>
        <dbReference type="ChEBI" id="CHEBI:15377"/>
        <dbReference type="ChEBI" id="CHEBI:15378"/>
        <dbReference type="ChEBI" id="CHEBI:16567"/>
        <dbReference type="ChEBI" id="CHEBI:57959"/>
        <dbReference type="ChEBI" id="CHEBI:57972"/>
        <dbReference type="EC" id="3.7.1.3"/>
    </reaction>
</comment>
<organism evidence="7 8">
    <name type="scientific">Pseudohongiella spirulinae</name>
    <dbReference type="NCBI Taxonomy" id="1249552"/>
    <lineage>
        <taxon>Bacteria</taxon>
        <taxon>Pseudomonadati</taxon>
        <taxon>Pseudomonadota</taxon>
        <taxon>Gammaproteobacteria</taxon>
        <taxon>Pseudomonadales</taxon>
        <taxon>Pseudohongiellaceae</taxon>
        <taxon>Pseudohongiella</taxon>
    </lineage>
</organism>
<dbReference type="STRING" id="1249552.PS2015_2723"/>
<evidence type="ECO:0000256" key="3">
    <source>
        <dbReference type="ARBA" id="ARBA00022898"/>
    </source>
</evidence>
<feature type="binding site" evidence="4">
    <location>
        <position position="96"/>
    </location>
    <ligand>
        <name>pyridoxal 5'-phosphate</name>
        <dbReference type="ChEBI" id="CHEBI:597326"/>
    </ligand>
</feature>
<accession>A0A0S2KGB4</accession>
<sequence>MNTPTAQQLDAEDPLAAKRDDFLLPEQGVYLDGNSLGCLTRQARQRAREVVEQQWGQDLIKSWNSHGWIDLPTRCGEKIAPLIGAAPGQVICCDSISVNLFKIVSAALKLRAGRRTVLSTVSNFPTDLYTVQGLQALLGEQQCRLQLCADTELESALGDDVAVLLMSHVDFRTGYVNDMQHLTAMAHQLGALVIWDLAHSAGAMPVMLDDCRADFAVGCGYKYLNGGPGAPAFIYAAKRHQAGLQQPLSGWMGHRAPFDFDTHYAPAAGMQQFLSGTPAVLSMSVLEAALDVFRGIDLSVLRSKSLALTDLFIRQVRARPALADLQLISPIEHEYRGSQLAWRHPDAWAISQALIARGIIGDFRAPDIVRFGFSPLYLRYQDVERSVDVLEDIVCTGMYRQSQFQLRKKVT</sequence>
<feature type="binding site" evidence="4">
    <location>
        <begin position="124"/>
        <end position="127"/>
    </location>
    <ligand>
        <name>pyridoxal 5'-phosphate</name>
        <dbReference type="ChEBI" id="CHEBI:597326"/>
    </ligand>
</feature>
<dbReference type="NCBIfam" id="TIGR01814">
    <property type="entry name" value="kynureninase"/>
    <property type="match status" value="1"/>
</dbReference>
<comment type="pathway">
    <text evidence="4 6">Amino-acid degradation; L-kynurenine degradation; L-alanine and anthranilate from L-kynurenine: step 1/1.</text>
</comment>
<gene>
    <name evidence="4" type="primary">kynU</name>
    <name evidence="7" type="ORF">PS2015_2723</name>
</gene>
<evidence type="ECO:0000256" key="1">
    <source>
        <dbReference type="ARBA" id="ARBA00022642"/>
    </source>
</evidence>
<feature type="binding site" evidence="4">
    <location>
        <position position="199"/>
    </location>
    <ligand>
        <name>pyridoxal 5'-phosphate</name>
        <dbReference type="ChEBI" id="CHEBI:597326"/>
    </ligand>
</feature>
<dbReference type="HAMAP" id="MF_01970">
    <property type="entry name" value="Kynureninase"/>
    <property type="match status" value="1"/>
</dbReference>
<comment type="subunit">
    <text evidence="4 6">Homodimer.</text>
</comment>
<feature type="binding site" evidence="4">
    <location>
        <position position="221"/>
    </location>
    <ligand>
        <name>pyridoxal 5'-phosphate</name>
        <dbReference type="ChEBI" id="CHEBI:597326"/>
    </ligand>
</feature>
<dbReference type="PATRIC" id="fig|1249552.3.peg.2744"/>
<comment type="cofactor">
    <cofactor evidence="4 6">
        <name>pyridoxal 5'-phosphate</name>
        <dbReference type="ChEBI" id="CHEBI:597326"/>
    </cofactor>
</comment>
<proteinExistence type="inferred from homology"/>
<dbReference type="PIRSF" id="PIRSF038800">
    <property type="entry name" value="KYNU"/>
    <property type="match status" value="1"/>
</dbReference>
<keyword evidence="2 4" id="KW-0378">Hydrolase</keyword>
<evidence type="ECO:0000256" key="6">
    <source>
        <dbReference type="PIRNR" id="PIRNR038800"/>
    </source>
</evidence>
<dbReference type="AlphaFoldDB" id="A0A0S2KGB4"/>
<keyword evidence="8" id="KW-1185">Reference proteome</keyword>
<dbReference type="PANTHER" id="PTHR14084">
    <property type="entry name" value="KYNURENINASE"/>
    <property type="match status" value="1"/>
</dbReference>
<dbReference type="UniPathway" id="UPA00334">
    <property type="reaction ID" value="UER00455"/>
</dbReference>
<reference evidence="7 8" key="1">
    <citation type="submission" date="2015-11" db="EMBL/GenBank/DDBJ databases">
        <authorList>
            <person name="Zhang Y."/>
            <person name="Guo Z."/>
        </authorList>
    </citation>
    <scope>NUCLEOTIDE SEQUENCE [LARGE SCALE GENOMIC DNA]</scope>
    <source>
        <strain evidence="7 8">KCTC 32221</strain>
    </source>
</reference>
<keyword evidence="1 4" id="KW-0662">Pyridine nucleotide biosynthesis</keyword>
<dbReference type="EC" id="3.7.1.3" evidence="4 5"/>
<dbReference type="PANTHER" id="PTHR14084:SF0">
    <property type="entry name" value="KYNURENINASE"/>
    <property type="match status" value="1"/>
</dbReference>
<dbReference type="UniPathway" id="UPA00253">
    <property type="reaction ID" value="UER00329"/>
</dbReference>
<feature type="modified residue" description="N6-(pyridoxal phosphate)lysine" evidence="4">
    <location>
        <position position="222"/>
    </location>
</feature>
<dbReference type="Gene3D" id="3.40.640.10">
    <property type="entry name" value="Type I PLP-dependent aspartate aminotransferase-like (Major domain)"/>
    <property type="match status" value="1"/>
</dbReference>
<dbReference type="GO" id="GO:0030429">
    <property type="term" value="F:kynureninase activity"/>
    <property type="evidence" value="ECO:0007669"/>
    <property type="project" value="UniProtKB-UniRule"/>
</dbReference>
<comment type="similarity">
    <text evidence="4 6">Belongs to the kynureninase family.</text>
</comment>
<dbReference type="Gene3D" id="3.90.1150.10">
    <property type="entry name" value="Aspartate Aminotransferase, domain 1"/>
    <property type="match status" value="1"/>
</dbReference>
<dbReference type="InterPro" id="IPR015421">
    <property type="entry name" value="PyrdxlP-dep_Trfase_major"/>
</dbReference>
<dbReference type="Pfam" id="PF22580">
    <property type="entry name" value="KYNU_C"/>
    <property type="match status" value="1"/>
</dbReference>
<comment type="function">
    <text evidence="4 6">Catalyzes the cleavage of L-kynurenine (L-Kyn) and L-3-hydroxykynurenine (L-3OHKyn) into anthranilic acid (AA) and 3-hydroxyanthranilic acid (3-OHAA), respectively.</text>
</comment>
<dbReference type="GO" id="GO:0030170">
    <property type="term" value="F:pyridoxal phosphate binding"/>
    <property type="evidence" value="ECO:0007669"/>
    <property type="project" value="UniProtKB-UniRule"/>
</dbReference>
<comment type="caution">
    <text evidence="4">Lacks conserved residue(s) required for the propagation of feature annotation.</text>
</comment>
<feature type="binding site" evidence="4">
    <location>
        <position position="251"/>
    </location>
    <ligand>
        <name>pyridoxal 5'-phosphate</name>
        <dbReference type="ChEBI" id="CHEBI:597326"/>
    </ligand>
</feature>
<dbReference type="GO" id="GO:0005737">
    <property type="term" value="C:cytoplasm"/>
    <property type="evidence" value="ECO:0007669"/>
    <property type="project" value="UniProtKB-UniRule"/>
</dbReference>
<dbReference type="EMBL" id="CP013189">
    <property type="protein sequence ID" value="ALO47355.1"/>
    <property type="molecule type" value="Genomic_DNA"/>
</dbReference>
<evidence type="ECO:0000256" key="5">
    <source>
        <dbReference type="NCBIfam" id="TIGR01814"/>
    </source>
</evidence>
<dbReference type="KEGG" id="pspi:PS2015_2723"/>
<evidence type="ECO:0000313" key="8">
    <source>
        <dbReference type="Proteomes" id="UP000065641"/>
    </source>
</evidence>
<feature type="binding site" evidence="4">
    <location>
        <position position="277"/>
    </location>
    <ligand>
        <name>pyridoxal 5'-phosphate</name>
        <dbReference type="ChEBI" id="CHEBI:597326"/>
    </ligand>
</feature>
<dbReference type="RefSeq" id="WP_058022754.1">
    <property type="nucleotide sequence ID" value="NZ_CP013189.1"/>
</dbReference>
<dbReference type="GO" id="GO:0009435">
    <property type="term" value="P:NAD+ biosynthetic process"/>
    <property type="evidence" value="ECO:0007669"/>
    <property type="project" value="UniProtKB-UniRule"/>
</dbReference>
<dbReference type="InterPro" id="IPR010111">
    <property type="entry name" value="Kynureninase"/>
</dbReference>
<evidence type="ECO:0000256" key="4">
    <source>
        <dbReference type="HAMAP-Rule" id="MF_01970"/>
    </source>
</evidence>
<dbReference type="Proteomes" id="UP000065641">
    <property type="component" value="Chromosome"/>
</dbReference>
<dbReference type="GO" id="GO:0019441">
    <property type="term" value="P:L-tryptophan catabolic process to kynurenine"/>
    <property type="evidence" value="ECO:0007669"/>
    <property type="project" value="TreeGrafter"/>
</dbReference>
<feature type="binding site" evidence="4">
    <location>
        <position position="196"/>
    </location>
    <ligand>
        <name>pyridoxal 5'-phosphate</name>
        <dbReference type="ChEBI" id="CHEBI:597326"/>
    </ligand>
</feature>
<keyword evidence="3 4" id="KW-0663">Pyridoxal phosphate</keyword>
<name>A0A0S2KGB4_9GAMM</name>
<feature type="binding site" evidence="4">
    <location>
        <position position="97"/>
    </location>
    <ligand>
        <name>pyridoxal 5'-phosphate</name>
        <dbReference type="ChEBI" id="CHEBI:597326"/>
    </ligand>
</feature>